<keyword evidence="3" id="KW-1185">Reference proteome</keyword>
<dbReference type="Pfam" id="PF12923">
    <property type="entry name" value="RRP7"/>
    <property type="match status" value="1"/>
</dbReference>
<dbReference type="Gene3D" id="6.10.250.1770">
    <property type="match status" value="1"/>
</dbReference>
<evidence type="ECO:0000313" key="2">
    <source>
        <dbReference type="EMBL" id="VTJ58208.1"/>
    </source>
</evidence>
<dbReference type="Proteomes" id="UP000335636">
    <property type="component" value="Unassembled WGS sequence"/>
</dbReference>
<evidence type="ECO:0000259" key="1">
    <source>
        <dbReference type="Pfam" id="PF12923"/>
    </source>
</evidence>
<organism evidence="2 3">
    <name type="scientific">Marmota monax</name>
    <name type="common">Woodchuck</name>
    <dbReference type="NCBI Taxonomy" id="9995"/>
    <lineage>
        <taxon>Eukaryota</taxon>
        <taxon>Metazoa</taxon>
        <taxon>Chordata</taxon>
        <taxon>Craniata</taxon>
        <taxon>Vertebrata</taxon>
        <taxon>Euteleostomi</taxon>
        <taxon>Mammalia</taxon>
        <taxon>Eutheria</taxon>
        <taxon>Euarchontoglires</taxon>
        <taxon>Glires</taxon>
        <taxon>Rodentia</taxon>
        <taxon>Sciuromorpha</taxon>
        <taxon>Sciuridae</taxon>
        <taxon>Xerinae</taxon>
        <taxon>Marmotini</taxon>
        <taxon>Marmota</taxon>
    </lineage>
</organism>
<proteinExistence type="predicted"/>
<dbReference type="EMBL" id="CABDUW010000096">
    <property type="protein sequence ID" value="VTJ58208.1"/>
    <property type="molecule type" value="Genomic_DNA"/>
</dbReference>
<dbReference type="InterPro" id="IPR024326">
    <property type="entry name" value="RRP7_C"/>
</dbReference>
<feature type="domain" description="Ribosomal RNA-processing protein 7 C-terminal" evidence="1">
    <location>
        <begin position="4"/>
        <end position="81"/>
    </location>
</feature>
<protein>
    <recommendedName>
        <fullName evidence="1">Ribosomal RNA-processing protein 7 C-terminal domain-containing protein</fullName>
    </recommendedName>
</protein>
<feature type="non-terminal residue" evidence="2">
    <location>
        <position position="1"/>
    </location>
</feature>
<name>A0A5E4ALM2_MARMO</name>
<feature type="non-terminal residue" evidence="2">
    <location>
        <position position="81"/>
    </location>
</feature>
<accession>A0A5E4ALM2</accession>
<evidence type="ECO:0000313" key="3">
    <source>
        <dbReference type="Proteomes" id="UP000335636"/>
    </source>
</evidence>
<comment type="caution">
    <text evidence="2">The sequence shown here is derived from an EMBL/GenBank/DDBJ whole genome shotgun (WGS) entry which is preliminary data.</text>
</comment>
<sequence>KIAEEEAKAMEEEGVPDEEDRVKVFPWIRVGRMQMLERGNQKRADQDLLNFSIWQHGKTKMEHPAQLLMKFKEDKQRMQLM</sequence>
<dbReference type="AlphaFoldDB" id="A0A5E4ALM2"/>
<gene>
    <name evidence="2" type="ORF">MONAX_5E010199</name>
</gene>
<reference evidence="2" key="1">
    <citation type="submission" date="2019-04" db="EMBL/GenBank/DDBJ databases">
        <authorList>
            <person name="Alioto T."/>
            <person name="Alioto T."/>
        </authorList>
    </citation>
    <scope>NUCLEOTIDE SEQUENCE [LARGE SCALE GENOMIC DNA]</scope>
</reference>